<name>A0A4Q4PX61_9PLEO</name>
<proteinExistence type="predicted"/>
<organism evidence="1 2">
    <name type="scientific">Alternaria arborescens</name>
    <dbReference type="NCBI Taxonomy" id="156630"/>
    <lineage>
        <taxon>Eukaryota</taxon>
        <taxon>Fungi</taxon>
        <taxon>Dikarya</taxon>
        <taxon>Ascomycota</taxon>
        <taxon>Pezizomycotina</taxon>
        <taxon>Dothideomycetes</taxon>
        <taxon>Pleosporomycetidae</taxon>
        <taxon>Pleosporales</taxon>
        <taxon>Pleosporineae</taxon>
        <taxon>Pleosporaceae</taxon>
        <taxon>Alternaria</taxon>
        <taxon>Alternaria sect. Alternaria</taxon>
    </lineage>
</organism>
<comment type="caution">
    <text evidence="1">The sequence shown here is derived from an EMBL/GenBank/DDBJ whole genome shotgun (WGS) entry which is preliminary data.</text>
</comment>
<dbReference type="EMBL" id="PEJP01000097">
    <property type="protein sequence ID" value="RYO26719.1"/>
    <property type="molecule type" value="Genomic_DNA"/>
</dbReference>
<dbReference type="Proteomes" id="UP000293823">
    <property type="component" value="Unassembled WGS sequence"/>
</dbReference>
<accession>A0A4Q4PX61</accession>
<gene>
    <name evidence="1" type="ORF">AA0113_g12406</name>
</gene>
<protein>
    <submittedName>
        <fullName evidence="1">Uncharacterized protein</fullName>
    </submittedName>
</protein>
<reference evidence="2" key="1">
    <citation type="journal article" date="2019" name="bioRxiv">
        <title>Genomics, evolutionary history and diagnostics of the Alternaria alternata species group including apple and Asian pear pathotypes.</title>
        <authorList>
            <person name="Armitage A.D."/>
            <person name="Cockerton H.M."/>
            <person name="Sreenivasaprasad S."/>
            <person name="Woodhall J.W."/>
            <person name="Lane C.R."/>
            <person name="Harrison R.J."/>
            <person name="Clarkson J.P."/>
        </authorList>
    </citation>
    <scope>NUCLEOTIDE SEQUENCE [LARGE SCALE GENOMIC DNA]</scope>
    <source>
        <strain evidence="2">RGR 97.0016</strain>
    </source>
</reference>
<evidence type="ECO:0000313" key="2">
    <source>
        <dbReference type="Proteomes" id="UP000293823"/>
    </source>
</evidence>
<evidence type="ECO:0000313" key="1">
    <source>
        <dbReference type="EMBL" id="RYO26719.1"/>
    </source>
</evidence>
<dbReference type="AlphaFoldDB" id="A0A4Q4PX61"/>
<sequence length="146" mass="16237">MAGFFDYEHAHPFDLANYDDHSVEYSGIDFALLQPLAGSSALEVSDGQAGQVFMNPRIAYVSDQSPSHPAMDAHALHVNERQEQYDLCGFKLMRCSKDIGYRFDRKPSGPYLSNHTGLYLSNHTGLPHAYTLYQTGHTPRSALPSS</sequence>
<keyword evidence="2" id="KW-1185">Reference proteome</keyword>